<dbReference type="HOGENOM" id="CLU_115403_3_1_11"/>
<dbReference type="PROSITE" id="PS50801">
    <property type="entry name" value="STAS"/>
    <property type="match status" value="1"/>
</dbReference>
<feature type="domain" description="STAS" evidence="1">
    <location>
        <begin position="1"/>
        <end position="104"/>
    </location>
</feature>
<dbReference type="Pfam" id="PF01740">
    <property type="entry name" value="STAS"/>
    <property type="match status" value="1"/>
</dbReference>
<evidence type="ECO:0000313" key="3">
    <source>
        <dbReference type="Proteomes" id="UP000001219"/>
    </source>
</evidence>
<reference evidence="2 3" key="2">
    <citation type="journal article" date="2010" name="Stand. Genomic Sci.">
        <title>Complete genome sequence of Gordonia bronchialis type strain (3410).</title>
        <authorList>
            <person name="Ivanova N."/>
            <person name="Sikorski J."/>
            <person name="Jando M."/>
            <person name="Lapidus A."/>
            <person name="Nolan M."/>
            <person name="Lucas S."/>
            <person name="Del Rio T.G."/>
            <person name="Tice H."/>
            <person name="Copeland A."/>
            <person name="Cheng J.F."/>
            <person name="Chen F."/>
            <person name="Bruce D."/>
            <person name="Goodwin L."/>
            <person name="Pitluck S."/>
            <person name="Mavromatis K."/>
            <person name="Ovchinnikova G."/>
            <person name="Pati A."/>
            <person name="Chen A."/>
            <person name="Palaniappan K."/>
            <person name="Land M."/>
            <person name="Hauser L."/>
            <person name="Chang Y.J."/>
            <person name="Jeffries C.D."/>
            <person name="Chain P."/>
            <person name="Saunders E."/>
            <person name="Han C."/>
            <person name="Detter J.C."/>
            <person name="Brettin T."/>
            <person name="Rohde M."/>
            <person name="Goker M."/>
            <person name="Bristow J."/>
            <person name="Eisen J.A."/>
            <person name="Markowitz V."/>
            <person name="Hugenholtz P."/>
            <person name="Klenk H.P."/>
            <person name="Kyrpides N.C."/>
        </authorList>
    </citation>
    <scope>NUCLEOTIDE SEQUENCE [LARGE SCALE GENOMIC DNA]</scope>
    <source>
        <strain evidence="3">ATCC 25592 / DSM 43247 / BCRC 13721 / JCM 3198 / KCTC 3076 / NBRC 16047 / NCTC 10667</strain>
    </source>
</reference>
<dbReference type="Proteomes" id="UP000001219">
    <property type="component" value="Chromosome"/>
</dbReference>
<dbReference type="CDD" id="cd07043">
    <property type="entry name" value="STAS_anti-anti-sigma_factors"/>
    <property type="match status" value="1"/>
</dbReference>
<dbReference type="InterPro" id="IPR036513">
    <property type="entry name" value="STAS_dom_sf"/>
</dbReference>
<evidence type="ECO:0000313" key="2">
    <source>
        <dbReference type="EMBL" id="ACY23438.1"/>
    </source>
</evidence>
<accession>D0L5V2</accession>
<proteinExistence type="predicted"/>
<evidence type="ECO:0000259" key="1">
    <source>
        <dbReference type="PROSITE" id="PS50801"/>
    </source>
</evidence>
<protein>
    <submittedName>
        <fullName evidence="2">Sulfate transporter/antisigma-factor antagonist STAS</fullName>
    </submittedName>
</protein>
<dbReference type="SUPFAM" id="SSF52091">
    <property type="entry name" value="SpoIIaa-like"/>
    <property type="match status" value="1"/>
</dbReference>
<dbReference type="RefSeq" id="WP_012835928.1">
    <property type="nucleotide sequence ID" value="NC_013441.1"/>
</dbReference>
<gene>
    <name evidence="2" type="ordered locus">Gbro_4293</name>
</gene>
<dbReference type="EMBL" id="CP001802">
    <property type="protein sequence ID" value="ACY23438.1"/>
    <property type="molecule type" value="Genomic_DNA"/>
</dbReference>
<dbReference type="AlphaFoldDB" id="D0L5V2"/>
<organism evidence="2 3">
    <name type="scientific">Gordonia bronchialis (strain ATCC 25592 / DSM 43247 / BCRC 13721 / JCM 3198 / KCTC 3076 / NBRC 16047 / NCTC 10667)</name>
    <name type="common">Rhodococcus bronchialis</name>
    <dbReference type="NCBI Taxonomy" id="526226"/>
    <lineage>
        <taxon>Bacteria</taxon>
        <taxon>Bacillati</taxon>
        <taxon>Actinomycetota</taxon>
        <taxon>Actinomycetes</taxon>
        <taxon>Mycobacteriales</taxon>
        <taxon>Gordoniaceae</taxon>
        <taxon>Gordonia</taxon>
    </lineage>
</organism>
<dbReference type="KEGG" id="gbr:Gbro_4293"/>
<dbReference type="eggNOG" id="COG1366">
    <property type="taxonomic scope" value="Bacteria"/>
</dbReference>
<keyword evidence="3" id="KW-1185">Reference proteome</keyword>
<dbReference type="STRING" id="526226.Gbro_4293"/>
<dbReference type="InterPro" id="IPR002645">
    <property type="entry name" value="STAS_dom"/>
</dbReference>
<reference evidence="3" key="1">
    <citation type="submission" date="2009-10" db="EMBL/GenBank/DDBJ databases">
        <title>The complete chromosome of Gordonia bronchialis DSM 43247.</title>
        <authorList>
            <consortium name="US DOE Joint Genome Institute (JGI-PGF)"/>
            <person name="Lucas S."/>
            <person name="Copeland A."/>
            <person name="Lapidus A."/>
            <person name="Glavina del Rio T."/>
            <person name="Dalin E."/>
            <person name="Tice H."/>
            <person name="Bruce D."/>
            <person name="Goodwin L."/>
            <person name="Pitluck S."/>
            <person name="Kyrpides N."/>
            <person name="Mavromatis K."/>
            <person name="Ivanova N."/>
            <person name="Ovchinnikova G."/>
            <person name="Saunders E."/>
            <person name="Brettin T."/>
            <person name="Detter J.C."/>
            <person name="Han C."/>
            <person name="Larimer F."/>
            <person name="Land M."/>
            <person name="Hauser L."/>
            <person name="Markowitz V."/>
            <person name="Cheng J.-F."/>
            <person name="Hugenholtz P."/>
            <person name="Woyke T."/>
            <person name="Wu D."/>
            <person name="Jando M."/>
            <person name="Schneider S."/>
            <person name="Goeker M."/>
            <person name="Klenk H.-P."/>
            <person name="Eisen J.A."/>
        </authorList>
    </citation>
    <scope>NUCLEOTIDE SEQUENCE [LARGE SCALE GENOMIC DNA]</scope>
    <source>
        <strain evidence="3">ATCC 25592 / DSM 43247 / BCRC 13721 / JCM 3198 / KCTC 3076 / NBRC 16047 / NCTC 10667</strain>
    </source>
</reference>
<name>D0L5V2_GORB4</name>
<dbReference type="Gene3D" id="3.30.750.24">
    <property type="entry name" value="STAS domain"/>
    <property type="match status" value="1"/>
</dbReference>
<sequence length="107" mass="11440">MTASKPYCLQRFSGEIDMRNTIDFAAVLDRILVEPHDRIVIDMTCVDFAGTSALTVLTQFCAAATESSTRVVVACGRAVARPIEACGLGPIETYDSVDAAIRAISTP</sequence>